<name>A0A6I1GG86_9BIFI</name>
<feature type="domain" description="Phage capsid-like C-terminal" evidence="2">
    <location>
        <begin position="3"/>
        <end position="69"/>
    </location>
</feature>
<organism evidence="3 4">
    <name type="scientific">Bifidobacterium leontopitheci</name>
    <dbReference type="NCBI Taxonomy" id="2650774"/>
    <lineage>
        <taxon>Bacteria</taxon>
        <taxon>Bacillati</taxon>
        <taxon>Actinomycetota</taxon>
        <taxon>Actinomycetes</taxon>
        <taxon>Bifidobacteriales</taxon>
        <taxon>Bifidobacteriaceae</taxon>
        <taxon>Bifidobacterium</taxon>
    </lineage>
</organism>
<dbReference type="RefSeq" id="WP_264371975.1">
    <property type="nucleotide sequence ID" value="NZ_JBHSKZ010000027.1"/>
</dbReference>
<comment type="caution">
    <text evidence="3">The sequence shown here is derived from an EMBL/GenBank/DDBJ whole genome shotgun (WGS) entry which is preliminary data.</text>
</comment>
<accession>A0A6I1GG86</accession>
<protein>
    <submittedName>
        <fullName evidence="3">Major capsid protein</fullName>
    </submittedName>
</protein>
<comment type="subcellular location">
    <subcellularLocation>
        <location evidence="1">Virion</location>
    </subcellularLocation>
</comment>
<reference evidence="3 4" key="1">
    <citation type="submission" date="2019-09" db="EMBL/GenBank/DDBJ databases">
        <title>Characterization of the phylogenetic diversity of two novel species belonging to the genus Bifidobacterium: Bifidobacterium cebidarum sp. nov. and Bifidobacterium leontopitheci sp. nov.</title>
        <authorList>
            <person name="Lugli G.A."/>
            <person name="Duranti S."/>
            <person name="Milani C."/>
            <person name="Turroni F."/>
            <person name="Ventura M."/>
        </authorList>
    </citation>
    <scope>NUCLEOTIDE SEQUENCE [LARGE SCALE GENOMIC DNA]</scope>
    <source>
        <strain evidence="3 4">LMG 31471</strain>
    </source>
</reference>
<dbReference type="InterPro" id="IPR054612">
    <property type="entry name" value="Phage_capsid-like_C"/>
</dbReference>
<dbReference type="Gene3D" id="3.30.2400.10">
    <property type="entry name" value="Major capsid protein gp5"/>
    <property type="match status" value="1"/>
</dbReference>
<dbReference type="EMBL" id="WBVT01000008">
    <property type="protein sequence ID" value="KAB7790663.1"/>
    <property type="molecule type" value="Genomic_DNA"/>
</dbReference>
<dbReference type="Pfam" id="PF05065">
    <property type="entry name" value="Phage_capsid"/>
    <property type="match status" value="1"/>
</dbReference>
<dbReference type="AlphaFoldDB" id="A0A6I1GG86"/>
<sequence length="89" mass="9704">MPIITGDPEADWVAEGAEKSKSGVGFDKKDMVPYTIAVILPFSNQFRRDFDAITQQVIAKGPQAIARKAGQVVRATMKKLGLSPKTRSK</sequence>
<dbReference type="NCBIfam" id="TIGR01554">
    <property type="entry name" value="major_cap_HK97"/>
    <property type="match status" value="1"/>
</dbReference>
<proteinExistence type="predicted"/>
<evidence type="ECO:0000313" key="4">
    <source>
        <dbReference type="Proteomes" id="UP000441772"/>
    </source>
</evidence>
<dbReference type="InterPro" id="IPR024455">
    <property type="entry name" value="Phage_capsid"/>
</dbReference>
<evidence type="ECO:0000259" key="2">
    <source>
        <dbReference type="Pfam" id="PF05065"/>
    </source>
</evidence>
<evidence type="ECO:0000256" key="1">
    <source>
        <dbReference type="ARBA" id="ARBA00004328"/>
    </source>
</evidence>
<dbReference type="SUPFAM" id="SSF56563">
    <property type="entry name" value="Major capsid protein gp5"/>
    <property type="match status" value="1"/>
</dbReference>
<keyword evidence="4" id="KW-1185">Reference proteome</keyword>
<gene>
    <name evidence="3" type="ORF">F7D09_0769</name>
</gene>
<dbReference type="Proteomes" id="UP000441772">
    <property type="component" value="Unassembled WGS sequence"/>
</dbReference>
<evidence type="ECO:0000313" key="3">
    <source>
        <dbReference type="EMBL" id="KAB7790663.1"/>
    </source>
</evidence>